<keyword evidence="3" id="KW-1185">Reference proteome</keyword>
<evidence type="ECO:0000256" key="1">
    <source>
        <dbReference type="SAM" id="Phobius"/>
    </source>
</evidence>
<comment type="caution">
    <text evidence="2">The sequence shown here is derived from an EMBL/GenBank/DDBJ whole genome shotgun (WGS) entry which is preliminary data.</text>
</comment>
<sequence>MQTEELPIHFPAKRLALSKIEGTHPSLLIIILPALLLIAVASIAGTVILFNDLASDYKHGIILMLAVAAFSLGYFAHLLRQYQRNRAILHALNRADAQPWKLVALWADVAWVSDKYKKITFGYTATINGVPQQITFADRPNLIRYRNKFLAIAPRHGGAPALIDDTLSTIRGLTHAERQDLIRQIQALLDAEMDEAA</sequence>
<keyword evidence="1" id="KW-1133">Transmembrane helix</keyword>
<reference evidence="2 3" key="1">
    <citation type="journal article" date="2021" name="Pathogens">
        <title>Isolation and Characterization of Kingella bonacorsii sp. nov., A Novel Kingella Species Detected in a Stable Periodontitis Subject.</title>
        <authorList>
            <person name="Antezack A."/>
            <person name="Boxberger M."/>
            <person name="Rolland C."/>
            <person name="Monnet-Corti V."/>
            <person name="La Scola B."/>
        </authorList>
    </citation>
    <scope>NUCLEOTIDE SEQUENCE [LARGE SCALE GENOMIC DNA]</scope>
    <source>
        <strain evidence="2 3">Marseille-Q4569</strain>
    </source>
</reference>
<dbReference type="Proteomes" id="UP000614058">
    <property type="component" value="Unassembled WGS sequence"/>
</dbReference>
<dbReference type="EMBL" id="JAEHNZ010000003">
    <property type="protein sequence ID" value="MBK0396768.1"/>
    <property type="molecule type" value="Genomic_DNA"/>
</dbReference>
<organism evidence="2 3">
    <name type="scientific">Kingella bonacorsii</name>
    <dbReference type="NCBI Taxonomy" id="2796361"/>
    <lineage>
        <taxon>Bacteria</taxon>
        <taxon>Pseudomonadati</taxon>
        <taxon>Pseudomonadota</taxon>
        <taxon>Betaproteobacteria</taxon>
        <taxon>Neisseriales</taxon>
        <taxon>Neisseriaceae</taxon>
        <taxon>Kingella</taxon>
    </lineage>
</organism>
<accession>A0ABS1BU34</accession>
<keyword evidence="1" id="KW-0812">Transmembrane</keyword>
<proteinExistence type="predicted"/>
<protein>
    <recommendedName>
        <fullName evidence="4">DUF304 domain-containing protein</fullName>
    </recommendedName>
</protein>
<evidence type="ECO:0008006" key="4">
    <source>
        <dbReference type="Google" id="ProtNLM"/>
    </source>
</evidence>
<name>A0ABS1BU34_9NEIS</name>
<evidence type="ECO:0000313" key="3">
    <source>
        <dbReference type="Proteomes" id="UP000614058"/>
    </source>
</evidence>
<dbReference type="RefSeq" id="WP_200522836.1">
    <property type="nucleotide sequence ID" value="NZ_JAEHNZ010000003.1"/>
</dbReference>
<gene>
    <name evidence="2" type="ORF">JDW22_09340</name>
</gene>
<feature type="transmembrane region" description="Helical" evidence="1">
    <location>
        <begin position="27"/>
        <end position="49"/>
    </location>
</feature>
<keyword evidence="1" id="KW-0472">Membrane</keyword>
<evidence type="ECO:0000313" key="2">
    <source>
        <dbReference type="EMBL" id="MBK0396768.1"/>
    </source>
</evidence>
<feature type="transmembrane region" description="Helical" evidence="1">
    <location>
        <begin position="61"/>
        <end position="79"/>
    </location>
</feature>